<keyword evidence="2" id="KW-1185">Reference proteome</keyword>
<accession>A0A026WFD4</accession>
<evidence type="ECO:0000313" key="1">
    <source>
        <dbReference type="EMBL" id="EZA54396.1"/>
    </source>
</evidence>
<sequence length="59" mass="6893">SFRKPQTIPFICKIADGGTKTAQSDISRLHVRRVHMLQIVEHARECRVARRLKETCRFT</sequence>
<name>A0A026WFD4_OOCBI</name>
<organism evidence="1 2">
    <name type="scientific">Ooceraea biroi</name>
    <name type="common">Clonal raider ant</name>
    <name type="synonym">Cerapachys biroi</name>
    <dbReference type="NCBI Taxonomy" id="2015173"/>
    <lineage>
        <taxon>Eukaryota</taxon>
        <taxon>Metazoa</taxon>
        <taxon>Ecdysozoa</taxon>
        <taxon>Arthropoda</taxon>
        <taxon>Hexapoda</taxon>
        <taxon>Insecta</taxon>
        <taxon>Pterygota</taxon>
        <taxon>Neoptera</taxon>
        <taxon>Endopterygota</taxon>
        <taxon>Hymenoptera</taxon>
        <taxon>Apocrita</taxon>
        <taxon>Aculeata</taxon>
        <taxon>Formicoidea</taxon>
        <taxon>Formicidae</taxon>
        <taxon>Dorylinae</taxon>
        <taxon>Ooceraea</taxon>
    </lineage>
</organism>
<protein>
    <submittedName>
        <fullName evidence="1">Uncharacterized protein</fullName>
    </submittedName>
</protein>
<feature type="non-terminal residue" evidence="1">
    <location>
        <position position="59"/>
    </location>
</feature>
<proteinExistence type="predicted"/>
<reference evidence="1 2" key="1">
    <citation type="journal article" date="2014" name="Curr. Biol.">
        <title>The genome of the clonal raider ant Cerapachys biroi.</title>
        <authorList>
            <person name="Oxley P.R."/>
            <person name="Ji L."/>
            <person name="Fetter-Pruneda I."/>
            <person name="McKenzie S.K."/>
            <person name="Li C."/>
            <person name="Hu H."/>
            <person name="Zhang G."/>
            <person name="Kronauer D.J."/>
        </authorList>
    </citation>
    <scope>NUCLEOTIDE SEQUENCE [LARGE SCALE GENOMIC DNA]</scope>
</reference>
<feature type="non-terminal residue" evidence="1">
    <location>
        <position position="1"/>
    </location>
</feature>
<dbReference type="AlphaFoldDB" id="A0A026WFD4"/>
<evidence type="ECO:0000313" key="2">
    <source>
        <dbReference type="Proteomes" id="UP000053097"/>
    </source>
</evidence>
<gene>
    <name evidence="1" type="ORF">X777_05626</name>
</gene>
<dbReference type="Proteomes" id="UP000053097">
    <property type="component" value="Unassembled WGS sequence"/>
</dbReference>
<dbReference type="EMBL" id="KK107250">
    <property type="protein sequence ID" value="EZA54396.1"/>
    <property type="molecule type" value="Genomic_DNA"/>
</dbReference>